<evidence type="ECO:0000256" key="1">
    <source>
        <dbReference type="SAM" id="MobiDB-lite"/>
    </source>
</evidence>
<accession>A0A1E1X6C3</accession>
<proteinExistence type="evidence at transcript level"/>
<organism evidence="2">
    <name type="scientific">Amblyomma aureolatum</name>
    <dbReference type="NCBI Taxonomy" id="187763"/>
    <lineage>
        <taxon>Eukaryota</taxon>
        <taxon>Metazoa</taxon>
        <taxon>Ecdysozoa</taxon>
        <taxon>Arthropoda</taxon>
        <taxon>Chelicerata</taxon>
        <taxon>Arachnida</taxon>
        <taxon>Acari</taxon>
        <taxon>Parasitiformes</taxon>
        <taxon>Ixodida</taxon>
        <taxon>Ixodoidea</taxon>
        <taxon>Ixodidae</taxon>
        <taxon>Amblyomminae</taxon>
        <taxon>Amblyomma</taxon>
    </lineage>
</organism>
<reference evidence="2" key="1">
    <citation type="journal article" date="2017" name="Front. Cell. Infect. Microbiol.">
        <title>The Distinct Transcriptional Response of the Midgut of Amblyomma sculptum and Amblyomma aureolatum Ticks to Rickettsia rickettsii Correlates to Their Differences in Susceptibility to Infection.</title>
        <authorList>
            <person name="Martins L.A."/>
            <person name="Galletti M.F.B.M."/>
            <person name="Ribeiro J.M."/>
            <person name="Fujita A."/>
            <person name="Costa F.B."/>
            <person name="Labruna M.B."/>
            <person name="Daffre S."/>
            <person name="Fogaca A.C."/>
        </authorList>
    </citation>
    <scope>NUCLEOTIDE SEQUENCE</scope>
</reference>
<dbReference type="PANTHER" id="PTHR31751:SF42">
    <property type="entry name" value="PROTEIN CBG10204"/>
    <property type="match status" value="1"/>
</dbReference>
<feature type="non-terminal residue" evidence="2">
    <location>
        <position position="1"/>
    </location>
</feature>
<evidence type="ECO:0000313" key="2">
    <source>
        <dbReference type="EMBL" id="JAT94827.1"/>
    </source>
</evidence>
<feature type="region of interest" description="Disordered" evidence="1">
    <location>
        <begin position="195"/>
        <end position="217"/>
    </location>
</feature>
<dbReference type="PANTHER" id="PTHR31751">
    <property type="entry name" value="SI:CH211-108C17.2-RELATED-RELATED"/>
    <property type="match status" value="1"/>
</dbReference>
<dbReference type="EMBL" id="GFAC01004361">
    <property type="protein sequence ID" value="JAT94827.1"/>
    <property type="molecule type" value="mRNA"/>
</dbReference>
<dbReference type="AlphaFoldDB" id="A0A1E1X6C3"/>
<protein>
    <submittedName>
        <fullName evidence="2">Uncharacterized protein</fullName>
    </submittedName>
</protein>
<sequence length="252" mass="28190">VAASKKTSCCKLKPWAKCIANHMYWTAASSDGHKNLIMPKWMSILSHIRDIHVNENQLFPACLPGDAEPREWLDEDSKAFKKLKEIALAEPLLADSPQLSTSTQTYGLETFHSLLLHFAPKVCQYSHPGMNARTQLAVLHYNENSGRLQPSTKDGTARWQVKYPKARGGDPVAYPVKEEPSYRYVQKLLNIVMPEARKPTSRNSENTAPSSPPPLRSCFPHVEKAELSKKKLAGVKMCLSVRTCTFAGFLIV</sequence>
<name>A0A1E1X6C3_9ACAR</name>